<dbReference type="KEGG" id="cohn:KCTCHS21_42120"/>
<comment type="subcellular location">
    <subcellularLocation>
        <location evidence="1">Membrane</location>
    </subcellularLocation>
</comment>
<name>A0A3T1D9Q3_9BACL</name>
<dbReference type="InterPro" id="IPR036138">
    <property type="entry name" value="PBP_dimer_sf"/>
</dbReference>
<dbReference type="OrthoDB" id="2985542at2"/>
<dbReference type="InterPro" id="IPR050515">
    <property type="entry name" value="Beta-lactam/transpept"/>
</dbReference>
<dbReference type="EMBL" id="AP019400">
    <property type="protein sequence ID" value="BBI34813.1"/>
    <property type="molecule type" value="Genomic_DNA"/>
</dbReference>
<dbReference type="Pfam" id="PF00905">
    <property type="entry name" value="Transpeptidase"/>
    <property type="match status" value="1"/>
</dbReference>
<dbReference type="PANTHER" id="PTHR30627">
    <property type="entry name" value="PEPTIDOGLYCAN D,D-TRANSPEPTIDASE"/>
    <property type="match status" value="1"/>
</dbReference>
<dbReference type="Pfam" id="PF03717">
    <property type="entry name" value="PBP_dimer"/>
    <property type="match status" value="1"/>
</dbReference>
<organism evidence="6 7">
    <name type="scientific">Cohnella abietis</name>
    <dbReference type="NCBI Taxonomy" id="2507935"/>
    <lineage>
        <taxon>Bacteria</taxon>
        <taxon>Bacillati</taxon>
        <taxon>Bacillota</taxon>
        <taxon>Bacilli</taxon>
        <taxon>Bacillales</taxon>
        <taxon>Paenibacillaceae</taxon>
        <taxon>Cohnella</taxon>
    </lineage>
</organism>
<keyword evidence="3" id="KW-0472">Membrane</keyword>
<dbReference type="InterPro" id="IPR012338">
    <property type="entry name" value="Beta-lactam/transpept-like"/>
</dbReference>
<evidence type="ECO:0000313" key="6">
    <source>
        <dbReference type="EMBL" id="BBI34813.1"/>
    </source>
</evidence>
<sequence>MNREWAMRGIYVLLLFAIIFGIEGARLAWLQLGLGGMQAASKSLAQSAIQQRSDELLLDNGRGQFRDRNGRLLTGITVQSLAAFPGNGMPRGSEEQVRLLANSLGVEPLWLHNWFKELREPGVWQEEHSSLAINLTEKQIKAVELSHLLGVTVLPYRNRYPKEVTPIHAIGYISQHPERLWEEYGQQLLNHHMHVTNAIGGAGLEKSLDRFIQGVAPTKVMQVTDATRKPLEGLGLRITAPDNPHFPLQITTTLDLDIQQLVQSVLSRYGISKGAAVVLDAANADILAMVSVPRLDPYHVKATGTDERNQALAASPPGSVFKAVTLAAALESGVTTWKERFYCDGHYGKYGLKCWKKEGHGELTLEEAFAQSCNVVFAELAERMDPAWLQITAERMGLGRKVGWNTDKFIDGKPLRLLGEEEAGSIFLSKQAAKDGGVRTGTGIGQRDVRVTPLQVANMAVTILHQGHVFSPRIVKEIRYSDGDLMTQVAIQSAKSKYGQIEPQTAKLLQQGMRSVVVAGTASSALKSAVWPLAGKSGTAELAGKQKARNDQWFVGYGPVAGRPRYAVAVLIEDQPAGLRNKAASLFGAIMDGLRLLEQQNH</sequence>
<dbReference type="GO" id="GO:0008658">
    <property type="term" value="F:penicillin binding"/>
    <property type="evidence" value="ECO:0007669"/>
    <property type="project" value="InterPro"/>
</dbReference>
<evidence type="ECO:0000256" key="2">
    <source>
        <dbReference type="ARBA" id="ARBA00007171"/>
    </source>
</evidence>
<gene>
    <name evidence="6" type="primary">pbpI</name>
    <name evidence="6" type="ORF">KCTCHS21_42120</name>
</gene>
<protein>
    <submittedName>
        <fullName evidence="6">Penicillin-binding protein 4B</fullName>
    </submittedName>
</protein>
<dbReference type="GO" id="GO:0071555">
    <property type="term" value="P:cell wall organization"/>
    <property type="evidence" value="ECO:0007669"/>
    <property type="project" value="TreeGrafter"/>
</dbReference>
<dbReference type="RefSeq" id="WP_130612757.1">
    <property type="nucleotide sequence ID" value="NZ_AP019400.1"/>
</dbReference>
<dbReference type="InterPro" id="IPR001460">
    <property type="entry name" value="PCN-bd_Tpept"/>
</dbReference>
<evidence type="ECO:0000256" key="3">
    <source>
        <dbReference type="ARBA" id="ARBA00023136"/>
    </source>
</evidence>
<dbReference type="AlphaFoldDB" id="A0A3T1D9Q3"/>
<dbReference type="SUPFAM" id="SSF56601">
    <property type="entry name" value="beta-lactamase/transpeptidase-like"/>
    <property type="match status" value="1"/>
</dbReference>
<dbReference type="SUPFAM" id="SSF56519">
    <property type="entry name" value="Penicillin binding protein dimerisation domain"/>
    <property type="match status" value="1"/>
</dbReference>
<evidence type="ECO:0000313" key="7">
    <source>
        <dbReference type="Proteomes" id="UP000289856"/>
    </source>
</evidence>
<dbReference type="Gene3D" id="3.90.1310.10">
    <property type="entry name" value="Penicillin-binding protein 2a (Domain 2)"/>
    <property type="match status" value="1"/>
</dbReference>
<reference evidence="6 7" key="1">
    <citation type="submission" date="2019-01" db="EMBL/GenBank/DDBJ databases">
        <title>Complete genome sequence of Cohnella hallensis HS21 isolated from Korean fir (Abies koreana) rhizospheric soil.</title>
        <authorList>
            <person name="Jiang L."/>
            <person name="Kang S.W."/>
            <person name="Kim S."/>
            <person name="Jung J."/>
            <person name="Kim C.Y."/>
            <person name="Kim D.H."/>
            <person name="Kim S.W."/>
            <person name="Lee J."/>
        </authorList>
    </citation>
    <scope>NUCLEOTIDE SEQUENCE [LARGE SCALE GENOMIC DNA]</scope>
    <source>
        <strain evidence="6 7">HS21</strain>
    </source>
</reference>
<dbReference type="Gene3D" id="3.40.710.10">
    <property type="entry name" value="DD-peptidase/beta-lactamase superfamily"/>
    <property type="match status" value="1"/>
</dbReference>
<comment type="similarity">
    <text evidence="2">Belongs to the transpeptidase family.</text>
</comment>
<dbReference type="GO" id="GO:0005886">
    <property type="term" value="C:plasma membrane"/>
    <property type="evidence" value="ECO:0007669"/>
    <property type="project" value="TreeGrafter"/>
</dbReference>
<evidence type="ECO:0000259" key="4">
    <source>
        <dbReference type="Pfam" id="PF00905"/>
    </source>
</evidence>
<dbReference type="GO" id="GO:0071972">
    <property type="term" value="F:peptidoglycan L,D-transpeptidase activity"/>
    <property type="evidence" value="ECO:0007669"/>
    <property type="project" value="TreeGrafter"/>
</dbReference>
<proteinExistence type="inferred from homology"/>
<evidence type="ECO:0000256" key="1">
    <source>
        <dbReference type="ARBA" id="ARBA00004370"/>
    </source>
</evidence>
<feature type="domain" description="Penicillin-binding protein transpeptidase" evidence="4">
    <location>
        <begin position="274"/>
        <end position="592"/>
    </location>
</feature>
<keyword evidence="7" id="KW-1185">Reference proteome</keyword>
<dbReference type="PANTHER" id="PTHR30627:SF24">
    <property type="entry name" value="PENICILLIN-BINDING PROTEIN 4B"/>
    <property type="match status" value="1"/>
</dbReference>
<accession>A0A3T1D9Q3</accession>
<dbReference type="InterPro" id="IPR005311">
    <property type="entry name" value="PBP_dimer"/>
</dbReference>
<evidence type="ECO:0000259" key="5">
    <source>
        <dbReference type="Pfam" id="PF03717"/>
    </source>
</evidence>
<dbReference type="Proteomes" id="UP000289856">
    <property type="component" value="Chromosome"/>
</dbReference>
<feature type="domain" description="Penicillin-binding protein dimerisation" evidence="5">
    <location>
        <begin position="61"/>
        <end position="225"/>
    </location>
</feature>